<keyword evidence="2" id="KW-0472">Membrane</keyword>
<keyword evidence="2" id="KW-0812">Transmembrane</keyword>
<dbReference type="EMBL" id="JAWMAJ010000009">
    <property type="protein sequence ID" value="MDV7215188.1"/>
    <property type="molecule type" value="Genomic_DNA"/>
</dbReference>
<evidence type="ECO:0000313" key="4">
    <source>
        <dbReference type="EMBL" id="MDV7215188.1"/>
    </source>
</evidence>
<evidence type="ECO:0000256" key="1">
    <source>
        <dbReference type="SAM" id="MobiDB-lite"/>
    </source>
</evidence>
<keyword evidence="5" id="KW-1185">Reference proteome</keyword>
<evidence type="ECO:0000256" key="2">
    <source>
        <dbReference type="SAM" id="Phobius"/>
    </source>
</evidence>
<accession>A0ABU4F3L8</accession>
<reference evidence="4 5" key="1">
    <citation type="submission" date="2023-10" db="EMBL/GenBank/DDBJ databases">
        <title>Characterization of rhizosphere-enriched actinobacteria from wheat plants lab-grown on chernevaya soil.</title>
        <authorList>
            <person name="Tikhonova E.N."/>
            <person name="Konopkin A."/>
            <person name="Kravchenko I.K."/>
        </authorList>
    </citation>
    <scope>NUCLEOTIDE SEQUENCE [LARGE SCALE GENOMIC DNA]</scope>
    <source>
        <strain evidence="4 5">RR29</strain>
    </source>
</reference>
<proteinExistence type="predicted"/>
<dbReference type="InterPro" id="IPR021994">
    <property type="entry name" value="DUF3592"/>
</dbReference>
<comment type="caution">
    <text evidence="4">The sequence shown here is derived from an EMBL/GenBank/DDBJ whole genome shotgun (WGS) entry which is preliminary data.</text>
</comment>
<evidence type="ECO:0000313" key="5">
    <source>
        <dbReference type="Proteomes" id="UP001187346"/>
    </source>
</evidence>
<feature type="transmembrane region" description="Helical" evidence="2">
    <location>
        <begin position="15"/>
        <end position="43"/>
    </location>
</feature>
<protein>
    <submittedName>
        <fullName evidence="4">DUF3592 domain-containing protein</fullName>
    </submittedName>
</protein>
<sequence>MQVRGQVPGQRARRWILFGVIAFGTLFLVIGVITAGVSVSFLVDAERAPGTVVSLEWRQDHSGTSRKNRASDKPMAYPVVEFTSADGTRRTFRDSTGSNPPAYDAGDRVEVLYHSDSPEDARINGFLSLWLLPLVFGGIGLVVAAIGTTVAVLTRRRSRAASPQASPPRPDALLKAP</sequence>
<feature type="domain" description="DUF3592" evidence="3">
    <location>
        <begin position="48"/>
        <end position="126"/>
    </location>
</feature>
<dbReference type="RefSeq" id="WP_317770130.1">
    <property type="nucleotide sequence ID" value="NZ_JAWMAJ010000009.1"/>
</dbReference>
<dbReference type="Proteomes" id="UP001187346">
    <property type="component" value="Unassembled WGS sequence"/>
</dbReference>
<gene>
    <name evidence="4" type="ORF">R5A26_04405</name>
</gene>
<keyword evidence="2" id="KW-1133">Transmembrane helix</keyword>
<name>A0ABU4F3L8_9ACTN</name>
<feature type="region of interest" description="Disordered" evidence="1">
    <location>
        <begin position="156"/>
        <end position="177"/>
    </location>
</feature>
<feature type="transmembrane region" description="Helical" evidence="2">
    <location>
        <begin position="130"/>
        <end position="153"/>
    </location>
</feature>
<dbReference type="Pfam" id="PF12158">
    <property type="entry name" value="DUF3592"/>
    <property type="match status" value="1"/>
</dbReference>
<evidence type="ECO:0000259" key="3">
    <source>
        <dbReference type="Pfam" id="PF12158"/>
    </source>
</evidence>
<organism evidence="4 5">
    <name type="scientific">Streptomyces prunicolor</name>
    <dbReference type="NCBI Taxonomy" id="67348"/>
    <lineage>
        <taxon>Bacteria</taxon>
        <taxon>Bacillati</taxon>
        <taxon>Actinomycetota</taxon>
        <taxon>Actinomycetes</taxon>
        <taxon>Kitasatosporales</taxon>
        <taxon>Streptomycetaceae</taxon>
        <taxon>Streptomyces</taxon>
    </lineage>
</organism>